<protein>
    <submittedName>
        <fullName evidence="2">Uncharacterized protein</fullName>
    </submittedName>
</protein>
<evidence type="ECO:0000256" key="1">
    <source>
        <dbReference type="SAM" id="Phobius"/>
    </source>
</evidence>
<dbReference type="RefSeq" id="WP_280998003.1">
    <property type="nucleotide sequence ID" value="NZ_CP069362.1"/>
</dbReference>
<keyword evidence="1" id="KW-1133">Transmembrane helix</keyword>
<feature type="transmembrane region" description="Helical" evidence="1">
    <location>
        <begin position="6"/>
        <end position="23"/>
    </location>
</feature>
<keyword evidence="1" id="KW-0812">Transmembrane</keyword>
<organism evidence="2 3">
    <name type="scientific">Marinitoga aeolica</name>
    <dbReference type="NCBI Taxonomy" id="2809031"/>
    <lineage>
        <taxon>Bacteria</taxon>
        <taxon>Thermotogati</taxon>
        <taxon>Thermotogota</taxon>
        <taxon>Thermotogae</taxon>
        <taxon>Petrotogales</taxon>
        <taxon>Petrotogaceae</taxon>
        <taxon>Marinitoga</taxon>
    </lineage>
</organism>
<dbReference type="Proteomes" id="UP001232493">
    <property type="component" value="Chromosome"/>
</dbReference>
<keyword evidence="3" id="KW-1185">Reference proteome</keyword>
<keyword evidence="1" id="KW-0472">Membrane</keyword>
<accession>A0ABY8PP19</accession>
<evidence type="ECO:0000313" key="2">
    <source>
        <dbReference type="EMBL" id="WGS64385.1"/>
    </source>
</evidence>
<evidence type="ECO:0000313" key="3">
    <source>
        <dbReference type="Proteomes" id="UP001232493"/>
    </source>
</evidence>
<dbReference type="EMBL" id="CP069362">
    <property type="protein sequence ID" value="WGS64385.1"/>
    <property type="molecule type" value="Genomic_DNA"/>
</dbReference>
<name>A0ABY8PP19_9BACT</name>
<reference evidence="2 3" key="1">
    <citation type="submission" date="2021-02" db="EMBL/GenBank/DDBJ databases">
        <title>Characterization of Marinitoga sp. nov. str. BP5-C20A.</title>
        <authorList>
            <person name="Erauso G."/>
            <person name="Postec A."/>
        </authorList>
    </citation>
    <scope>NUCLEOTIDE SEQUENCE [LARGE SCALE GENOMIC DNA]</scope>
    <source>
        <strain evidence="2 3">BP5-C20A</strain>
    </source>
</reference>
<sequence length="121" mass="14890">MEARKFLIFIFMIINLFGFGYKIHIYPNNIDLDYTFDKKFEVIIIEADTLYEYNLLTNQPYSKAAIYDPEKNIIIAEPFYVLKRLNIFRKTLIHELYHYYLTNFYEMNYQYQEIYIKELGF</sequence>
<gene>
    <name evidence="2" type="ORF">JRV97_08385</name>
</gene>
<proteinExistence type="predicted"/>